<feature type="coiled-coil region" evidence="6">
    <location>
        <begin position="271"/>
        <end position="308"/>
    </location>
</feature>
<evidence type="ECO:0000256" key="4">
    <source>
        <dbReference type="ARBA" id="ARBA00022806"/>
    </source>
</evidence>
<name>A0A9D9HZ41_9FIRM</name>
<comment type="caution">
    <text evidence="10">The sequence shown here is derived from an EMBL/GenBank/DDBJ whole genome shotgun (WGS) entry which is preliminary data.</text>
</comment>
<dbReference type="Pfam" id="PF13086">
    <property type="entry name" value="AAA_11"/>
    <property type="match status" value="1"/>
</dbReference>
<keyword evidence="4" id="KW-0347">Helicase</keyword>
<dbReference type="CDD" id="cd18808">
    <property type="entry name" value="SF1_C_Upf1"/>
    <property type="match status" value="1"/>
</dbReference>
<accession>A0A9D9HZ41</accession>
<dbReference type="PANTHER" id="PTHR43788">
    <property type="entry name" value="DNA2/NAM7 HELICASE FAMILY MEMBER"/>
    <property type="match status" value="1"/>
</dbReference>
<feature type="coiled-coil region" evidence="6">
    <location>
        <begin position="383"/>
        <end position="410"/>
    </location>
</feature>
<evidence type="ECO:0000256" key="2">
    <source>
        <dbReference type="ARBA" id="ARBA00022741"/>
    </source>
</evidence>
<comment type="similarity">
    <text evidence="1">Belongs to the DNA2/NAM7 helicase family.</text>
</comment>
<protein>
    <submittedName>
        <fullName evidence="10">AAA family ATPase</fullName>
    </submittedName>
</protein>
<dbReference type="EMBL" id="JADIML010000086">
    <property type="protein sequence ID" value="MBO8462906.1"/>
    <property type="molecule type" value="Genomic_DNA"/>
</dbReference>
<dbReference type="Proteomes" id="UP000823618">
    <property type="component" value="Unassembled WGS sequence"/>
</dbReference>
<dbReference type="InterPro" id="IPR041679">
    <property type="entry name" value="DNA2/NAM7-like_C"/>
</dbReference>
<dbReference type="GO" id="GO:0005524">
    <property type="term" value="F:ATP binding"/>
    <property type="evidence" value="ECO:0007669"/>
    <property type="project" value="UniProtKB-KW"/>
</dbReference>
<feature type="domain" description="DNA2/NAM7 helicase-like C-terminal" evidence="9">
    <location>
        <begin position="546"/>
        <end position="713"/>
    </location>
</feature>
<feature type="domain" description="DUF2726" evidence="7">
    <location>
        <begin position="770"/>
        <end position="891"/>
    </location>
</feature>
<organism evidence="10 11">
    <name type="scientific">Candidatus Scybalomonas excrementavium</name>
    <dbReference type="NCBI Taxonomy" id="2840943"/>
    <lineage>
        <taxon>Bacteria</taxon>
        <taxon>Bacillati</taxon>
        <taxon>Bacillota</taxon>
        <taxon>Clostridia</taxon>
        <taxon>Lachnospirales</taxon>
        <taxon>Lachnospiraceae</taxon>
        <taxon>Lachnospiraceae incertae sedis</taxon>
        <taxon>Candidatus Scybalomonas</taxon>
    </lineage>
</organism>
<gene>
    <name evidence="10" type="ORF">IAC13_03120</name>
</gene>
<evidence type="ECO:0000259" key="9">
    <source>
        <dbReference type="Pfam" id="PF13087"/>
    </source>
</evidence>
<dbReference type="Gene3D" id="3.40.50.300">
    <property type="entry name" value="P-loop containing nucleotide triphosphate hydrolases"/>
    <property type="match status" value="3"/>
</dbReference>
<keyword evidence="6" id="KW-0175">Coiled coil</keyword>
<evidence type="ECO:0000256" key="6">
    <source>
        <dbReference type="SAM" id="Coils"/>
    </source>
</evidence>
<evidence type="ECO:0000256" key="5">
    <source>
        <dbReference type="ARBA" id="ARBA00022840"/>
    </source>
</evidence>
<reference evidence="10" key="2">
    <citation type="journal article" date="2021" name="PeerJ">
        <title>Extensive microbial diversity within the chicken gut microbiome revealed by metagenomics and culture.</title>
        <authorList>
            <person name="Gilroy R."/>
            <person name="Ravi A."/>
            <person name="Getino M."/>
            <person name="Pursley I."/>
            <person name="Horton D.L."/>
            <person name="Alikhan N.F."/>
            <person name="Baker D."/>
            <person name="Gharbi K."/>
            <person name="Hall N."/>
            <person name="Watson M."/>
            <person name="Adriaenssens E.M."/>
            <person name="Foster-Nyarko E."/>
            <person name="Jarju S."/>
            <person name="Secka A."/>
            <person name="Antonio M."/>
            <person name="Oren A."/>
            <person name="Chaudhuri R.R."/>
            <person name="La Ragione R."/>
            <person name="Hildebrand F."/>
            <person name="Pallen M.J."/>
        </authorList>
    </citation>
    <scope>NUCLEOTIDE SEQUENCE</scope>
    <source>
        <strain evidence="10">E3-2379</strain>
    </source>
</reference>
<dbReference type="Pfam" id="PF13087">
    <property type="entry name" value="AAA_12"/>
    <property type="match status" value="1"/>
</dbReference>
<dbReference type="InterPro" id="IPR050534">
    <property type="entry name" value="Coronavir_polyprotein_1ab"/>
</dbReference>
<reference evidence="10" key="1">
    <citation type="submission" date="2020-10" db="EMBL/GenBank/DDBJ databases">
        <authorList>
            <person name="Gilroy R."/>
        </authorList>
    </citation>
    <scope>NUCLEOTIDE SEQUENCE</scope>
    <source>
        <strain evidence="10">E3-2379</strain>
    </source>
</reference>
<evidence type="ECO:0000256" key="3">
    <source>
        <dbReference type="ARBA" id="ARBA00022801"/>
    </source>
</evidence>
<dbReference type="InterPro" id="IPR027417">
    <property type="entry name" value="P-loop_NTPase"/>
</dbReference>
<evidence type="ECO:0000313" key="11">
    <source>
        <dbReference type="Proteomes" id="UP000823618"/>
    </source>
</evidence>
<keyword evidence="2" id="KW-0547">Nucleotide-binding</keyword>
<dbReference type="GO" id="GO:0016787">
    <property type="term" value="F:hydrolase activity"/>
    <property type="evidence" value="ECO:0007669"/>
    <property type="project" value="UniProtKB-KW"/>
</dbReference>
<dbReference type="InterPro" id="IPR024402">
    <property type="entry name" value="DUF2726"/>
</dbReference>
<dbReference type="GO" id="GO:0043139">
    <property type="term" value="F:5'-3' DNA helicase activity"/>
    <property type="evidence" value="ECO:0007669"/>
    <property type="project" value="TreeGrafter"/>
</dbReference>
<dbReference type="InterPro" id="IPR047187">
    <property type="entry name" value="SF1_C_Upf1"/>
</dbReference>
<dbReference type="Gene3D" id="3.40.960.10">
    <property type="entry name" value="VSR Endonuclease"/>
    <property type="match status" value="1"/>
</dbReference>
<proteinExistence type="inferred from homology"/>
<sequence length="899" mass="106086">MANGEDKTEQIEHYKYIQGKYYVTYKGGKTYPYYFNNIIIDTNPKEIDVKDKSIYQGEKLLYQVKRVLQFSQYTRIYFESGMYETYENKTLTYINSVLENKKCKDIFSYFSEIAASTSLITEEGYNILGNQYDSMERIREDSVLASYLNRKEKKKGFKKKTLIYPFGFNESQKKAVENALYNQVSIIEGPPGTGKTQTILNILANIIMEGKSIAVVSSNNEAIRNIQQKLSKNELDFVTAHLGSSKNKLVFIENQVDFPKSFFSWSLGVEQERWKKELAETELKLDSMLQSQRELSKLQQEYQDILTEQKHFLKRKQEQEDEIIFPSIEKFNSHTIMKLWLELERSKNRISWIKRAMYFLQYGKLGKNFYKAHHLNRIAACQSLFYELKLQELQETIEKIKQEMEQCHFERVMKDYTDKAMRVFKSSLYKKYSDTYGVSKERKKYTIESLWKESDDFIKNYPVILSTTYSLKKSLSKEVLYDYVIVDEASQVDLATGVLAMSCAKNIVIVGDRKQLPNVISSETKQKAEHIFSKYEIPECYNYAKYSLLTSCYEVYQSPVSVMLREHYRCHPKIIGFCNQKFYNNELIILTEEKADKMPLLVYQTVMGNHSRNRVNERQIDVIKQEVIPNQELDPISDSIGIVTPYRNQTKRLQEEFQETSIQADTVDKFQGQEKDIIILSTVDDEITEFADDKNRLNVAVSRAVKQLIVVTDGNHSNKNSNLKDLISYIKYQQYEVVESQIHSVFDYLYKYYEKERELYLKKAKRVSNYDSENLMYVLIEEVLREEFQQYDIAVHMPLYMIMKDTTLLTKREKTYIQNPNTHVDFLIYSKMNRQPVLCIEVDGYQYHKKGTKQAKRDEMKDGILQKYGLEYIRFLTNGSREKEKLVEKLREIEGREER</sequence>
<dbReference type="SUPFAM" id="SSF52540">
    <property type="entry name" value="P-loop containing nucleoside triphosphate hydrolases"/>
    <property type="match status" value="1"/>
</dbReference>
<dbReference type="AlphaFoldDB" id="A0A9D9HZ41"/>
<feature type="domain" description="DNA2/NAM7 helicase helicase" evidence="8">
    <location>
        <begin position="168"/>
        <end position="523"/>
    </location>
</feature>
<dbReference type="InterPro" id="IPR041677">
    <property type="entry name" value="DNA2/NAM7_AAA_11"/>
</dbReference>
<dbReference type="PANTHER" id="PTHR43788:SF8">
    <property type="entry name" value="DNA-BINDING PROTEIN SMUBP-2"/>
    <property type="match status" value="1"/>
</dbReference>
<evidence type="ECO:0000313" key="10">
    <source>
        <dbReference type="EMBL" id="MBO8462906.1"/>
    </source>
</evidence>
<keyword evidence="3" id="KW-0378">Hydrolase</keyword>
<evidence type="ECO:0000259" key="8">
    <source>
        <dbReference type="Pfam" id="PF13086"/>
    </source>
</evidence>
<keyword evidence="5" id="KW-0067">ATP-binding</keyword>
<evidence type="ECO:0000256" key="1">
    <source>
        <dbReference type="ARBA" id="ARBA00007913"/>
    </source>
</evidence>
<dbReference type="CDD" id="cd17934">
    <property type="entry name" value="DEXXQc_Upf1-like"/>
    <property type="match status" value="1"/>
</dbReference>
<evidence type="ECO:0000259" key="7">
    <source>
        <dbReference type="Pfam" id="PF10881"/>
    </source>
</evidence>
<dbReference type="Pfam" id="PF10881">
    <property type="entry name" value="DUF2726"/>
    <property type="match status" value="1"/>
</dbReference>